<reference evidence="2" key="1">
    <citation type="journal article" date="2023" name="IScience">
        <title>Live-bearing cockroach genome reveals convergent evolutionary mechanisms linked to viviparity in insects and beyond.</title>
        <authorList>
            <person name="Fouks B."/>
            <person name="Harrison M.C."/>
            <person name="Mikhailova A.A."/>
            <person name="Marchal E."/>
            <person name="English S."/>
            <person name="Carruthers M."/>
            <person name="Jennings E.C."/>
            <person name="Chiamaka E.L."/>
            <person name="Frigard R.A."/>
            <person name="Pippel M."/>
            <person name="Attardo G.M."/>
            <person name="Benoit J.B."/>
            <person name="Bornberg-Bauer E."/>
            <person name="Tobe S.S."/>
        </authorList>
    </citation>
    <scope>NUCLEOTIDE SEQUENCE</scope>
    <source>
        <strain evidence="2">Stay&amp;Tobe</strain>
    </source>
</reference>
<evidence type="ECO:0000256" key="1">
    <source>
        <dbReference type="SAM" id="MobiDB-lite"/>
    </source>
</evidence>
<feature type="region of interest" description="Disordered" evidence="1">
    <location>
        <begin position="60"/>
        <end position="82"/>
    </location>
</feature>
<evidence type="ECO:0000313" key="2">
    <source>
        <dbReference type="EMBL" id="KAJ9584611.1"/>
    </source>
</evidence>
<feature type="compositionally biased region" description="Polar residues" evidence="1">
    <location>
        <begin position="10"/>
        <end position="24"/>
    </location>
</feature>
<keyword evidence="3" id="KW-1185">Reference proteome</keyword>
<dbReference type="Proteomes" id="UP001233999">
    <property type="component" value="Unassembled WGS sequence"/>
</dbReference>
<sequence length="127" mass="13120">MGHQLIATMNPATSGKSSTRSSGYHQKALAEIRNSLLPFANIGGLGENLGSSAASTISTLSTTSGVSSASGHSAASGSNGYDKDLSVIRQSLVQLTNMGYTEVPPQISEHSKQAKDNMLPTLSQMPP</sequence>
<feature type="region of interest" description="Disordered" evidence="1">
    <location>
        <begin position="1"/>
        <end position="26"/>
    </location>
</feature>
<feature type="region of interest" description="Disordered" evidence="1">
    <location>
        <begin position="103"/>
        <end position="127"/>
    </location>
</feature>
<dbReference type="EMBL" id="JASPKZ010007387">
    <property type="protein sequence ID" value="KAJ9584611.1"/>
    <property type="molecule type" value="Genomic_DNA"/>
</dbReference>
<feature type="compositionally biased region" description="Low complexity" evidence="1">
    <location>
        <begin position="60"/>
        <end position="78"/>
    </location>
</feature>
<reference evidence="2" key="2">
    <citation type="submission" date="2023-05" db="EMBL/GenBank/DDBJ databases">
        <authorList>
            <person name="Fouks B."/>
        </authorList>
    </citation>
    <scope>NUCLEOTIDE SEQUENCE</scope>
    <source>
        <strain evidence="2">Stay&amp;Tobe</strain>
        <tissue evidence="2">Testes</tissue>
    </source>
</reference>
<name>A0AAD7ZQB7_DIPPU</name>
<organism evidence="2 3">
    <name type="scientific">Diploptera punctata</name>
    <name type="common">Pacific beetle cockroach</name>
    <dbReference type="NCBI Taxonomy" id="6984"/>
    <lineage>
        <taxon>Eukaryota</taxon>
        <taxon>Metazoa</taxon>
        <taxon>Ecdysozoa</taxon>
        <taxon>Arthropoda</taxon>
        <taxon>Hexapoda</taxon>
        <taxon>Insecta</taxon>
        <taxon>Pterygota</taxon>
        <taxon>Neoptera</taxon>
        <taxon>Polyneoptera</taxon>
        <taxon>Dictyoptera</taxon>
        <taxon>Blattodea</taxon>
        <taxon>Blaberoidea</taxon>
        <taxon>Blaberidae</taxon>
        <taxon>Diplopterinae</taxon>
        <taxon>Diploptera</taxon>
    </lineage>
</organism>
<proteinExistence type="predicted"/>
<comment type="caution">
    <text evidence="2">The sequence shown here is derived from an EMBL/GenBank/DDBJ whole genome shotgun (WGS) entry which is preliminary data.</text>
</comment>
<accession>A0AAD7ZQB7</accession>
<feature type="non-terminal residue" evidence="2">
    <location>
        <position position="1"/>
    </location>
</feature>
<dbReference type="AlphaFoldDB" id="A0AAD7ZQB7"/>
<protein>
    <submittedName>
        <fullName evidence="2">Uncharacterized protein</fullName>
    </submittedName>
</protein>
<evidence type="ECO:0000313" key="3">
    <source>
        <dbReference type="Proteomes" id="UP001233999"/>
    </source>
</evidence>
<gene>
    <name evidence="2" type="ORF">L9F63_021053</name>
</gene>